<accession>A0A101MLU9</accession>
<dbReference type="GO" id="GO:0010181">
    <property type="term" value="F:FMN binding"/>
    <property type="evidence" value="ECO:0007669"/>
    <property type="project" value="TreeGrafter"/>
</dbReference>
<feature type="domain" description="FAD-binding FR-type" evidence="4">
    <location>
        <begin position="3"/>
        <end position="118"/>
    </location>
</feature>
<keyword evidence="3" id="KW-0274">FAD</keyword>
<protein>
    <recommendedName>
        <fullName evidence="4">FAD-binding FR-type domain-containing protein</fullName>
    </recommendedName>
</protein>
<evidence type="ECO:0000256" key="3">
    <source>
        <dbReference type="ARBA" id="ARBA00022827"/>
    </source>
</evidence>
<dbReference type="SUPFAM" id="SSF52343">
    <property type="entry name" value="Ferredoxin reductase-like, C-terminal NADP-linked domain"/>
    <property type="match status" value="1"/>
</dbReference>
<dbReference type="InterPro" id="IPR017938">
    <property type="entry name" value="Riboflavin_synthase-like_b-brl"/>
</dbReference>
<dbReference type="PANTHER" id="PTHR19384">
    <property type="entry name" value="NITRIC OXIDE SYNTHASE-RELATED"/>
    <property type="match status" value="1"/>
</dbReference>
<organism evidence="5 6">
    <name type="scientific">Penicillium freii</name>
    <dbReference type="NCBI Taxonomy" id="48697"/>
    <lineage>
        <taxon>Eukaryota</taxon>
        <taxon>Fungi</taxon>
        <taxon>Dikarya</taxon>
        <taxon>Ascomycota</taxon>
        <taxon>Pezizomycotina</taxon>
        <taxon>Eurotiomycetes</taxon>
        <taxon>Eurotiomycetidae</taxon>
        <taxon>Eurotiales</taxon>
        <taxon>Aspergillaceae</taxon>
        <taxon>Penicillium</taxon>
    </lineage>
</organism>
<dbReference type="InterPro" id="IPR023173">
    <property type="entry name" value="NADPH_Cyt_P450_Rdtase_alpha"/>
</dbReference>
<reference evidence="5 6" key="1">
    <citation type="submission" date="2015-10" db="EMBL/GenBank/DDBJ databases">
        <title>Genome sequencing of Penicillium freii.</title>
        <authorList>
            <person name="Nguyen H.D."/>
            <person name="Visagie C.M."/>
            <person name="Seifert K.A."/>
        </authorList>
    </citation>
    <scope>NUCLEOTIDE SEQUENCE [LARGE SCALE GENOMIC DNA]</scope>
    <source>
        <strain evidence="5 6">DAOM 242723</strain>
    </source>
</reference>
<dbReference type="Gene3D" id="1.20.990.10">
    <property type="entry name" value="NADPH-cytochrome p450 Reductase, Chain A, domain 3"/>
    <property type="match status" value="1"/>
</dbReference>
<dbReference type="Proteomes" id="UP000055045">
    <property type="component" value="Unassembled WGS sequence"/>
</dbReference>
<dbReference type="Pfam" id="PF00175">
    <property type="entry name" value="NAD_binding_1"/>
    <property type="match status" value="1"/>
</dbReference>
<dbReference type="Gene3D" id="3.40.50.80">
    <property type="entry name" value="Nucleotide-binding domain of ferredoxin-NADP reductase (FNR) module"/>
    <property type="match status" value="1"/>
</dbReference>
<comment type="caution">
    <text evidence="5">The sequence shown here is derived from an EMBL/GenBank/DDBJ whole genome shotgun (WGS) entry which is preliminary data.</text>
</comment>
<comment type="cofactor">
    <cofactor evidence="1">
        <name>FAD</name>
        <dbReference type="ChEBI" id="CHEBI:57692"/>
    </cofactor>
</comment>
<dbReference type="PANTHER" id="PTHR19384:SF127">
    <property type="entry name" value="BIFUNCTIONAL CYTOCHROME P450_NADPH--P450 REDUCTASE"/>
    <property type="match status" value="1"/>
</dbReference>
<evidence type="ECO:0000313" key="6">
    <source>
        <dbReference type="Proteomes" id="UP000055045"/>
    </source>
</evidence>
<dbReference type="InterPro" id="IPR001433">
    <property type="entry name" value="OxRdtase_FAD/NAD-bd"/>
</dbReference>
<dbReference type="SUPFAM" id="SSF63380">
    <property type="entry name" value="Riboflavin synthase domain-like"/>
    <property type="match status" value="1"/>
</dbReference>
<keyword evidence="6" id="KW-1185">Reference proteome</keyword>
<dbReference type="EMBL" id="LLXE01000087">
    <property type="protein sequence ID" value="KUM62926.1"/>
    <property type="molecule type" value="Genomic_DNA"/>
</dbReference>
<dbReference type="PRINTS" id="PR00371">
    <property type="entry name" value="FPNCR"/>
</dbReference>
<name>A0A101MLU9_PENFR</name>
<dbReference type="PROSITE" id="PS51384">
    <property type="entry name" value="FAD_FR"/>
    <property type="match status" value="1"/>
</dbReference>
<evidence type="ECO:0000259" key="4">
    <source>
        <dbReference type="PROSITE" id="PS51384"/>
    </source>
</evidence>
<dbReference type="GO" id="GO:0003958">
    <property type="term" value="F:NADPH-hemoprotein reductase activity"/>
    <property type="evidence" value="ECO:0007669"/>
    <property type="project" value="TreeGrafter"/>
</dbReference>
<dbReference type="STRING" id="48697.A0A101MLU9"/>
<dbReference type="InterPro" id="IPR001709">
    <property type="entry name" value="Flavoprot_Pyr_Nucl_cyt_Rdtase"/>
</dbReference>
<gene>
    <name evidence="5" type="ORF">ACN42_g4183</name>
</gene>
<dbReference type="InterPro" id="IPR017927">
    <property type="entry name" value="FAD-bd_FR_type"/>
</dbReference>
<dbReference type="InterPro" id="IPR039261">
    <property type="entry name" value="FNR_nucleotide-bd"/>
</dbReference>
<keyword evidence="2" id="KW-0285">Flavoprotein</keyword>
<dbReference type="GO" id="GO:0005829">
    <property type="term" value="C:cytosol"/>
    <property type="evidence" value="ECO:0007669"/>
    <property type="project" value="TreeGrafter"/>
</dbReference>
<proteinExistence type="predicted"/>
<evidence type="ECO:0000256" key="2">
    <source>
        <dbReference type="ARBA" id="ARBA00022630"/>
    </source>
</evidence>
<dbReference type="GO" id="GO:0050660">
    <property type="term" value="F:flavin adenine dinucleotide binding"/>
    <property type="evidence" value="ECO:0007669"/>
    <property type="project" value="TreeGrafter"/>
</dbReference>
<evidence type="ECO:0000256" key="1">
    <source>
        <dbReference type="ARBA" id="ARBA00001974"/>
    </source>
</evidence>
<dbReference type="Gene3D" id="2.40.30.10">
    <property type="entry name" value="Translation factors"/>
    <property type="match status" value="1"/>
</dbReference>
<dbReference type="AlphaFoldDB" id="A0A101MLU9"/>
<evidence type="ECO:0000313" key="5">
    <source>
        <dbReference type="EMBL" id="KUM62926.1"/>
    </source>
</evidence>
<sequence length="179" mass="20162">MHLERLAANLVYNKLLQKRYSIIDILKDHPTELDFGSYIDILQPLTSRQYSISSSPLQPHNGSSSSNVASITFDVHKSPSLSSHDIFYSVASTYIASRSAGDRIQCYLRPTNINFRLPTSPDIPILMVAAGTRIAPIRAFLQERTYIAETGLKKLAPAILFYGYRDSSKDFLYNDELRS</sequence>